<name>A0A5C4TIE1_9BACL</name>
<keyword evidence="2" id="KW-1185">Reference proteome</keyword>
<evidence type="ECO:0000313" key="1">
    <source>
        <dbReference type="EMBL" id="TNJ68209.1"/>
    </source>
</evidence>
<evidence type="ECO:0008006" key="3">
    <source>
        <dbReference type="Google" id="ProtNLM"/>
    </source>
</evidence>
<dbReference type="AlphaFoldDB" id="A0A5C4TIE1"/>
<evidence type="ECO:0000313" key="2">
    <source>
        <dbReference type="Proteomes" id="UP000307943"/>
    </source>
</evidence>
<reference evidence="1 2" key="1">
    <citation type="submission" date="2019-05" db="EMBL/GenBank/DDBJ databases">
        <title>We sequenced the genome of Paenibacillus hemerocallicola KCTC 33185 for further insight into its adaptation and study the phylogeny of Paenibacillus.</title>
        <authorList>
            <person name="Narsing Rao M.P."/>
        </authorList>
    </citation>
    <scope>NUCLEOTIDE SEQUENCE [LARGE SCALE GENOMIC DNA]</scope>
    <source>
        <strain evidence="1 2">KCTC 33185</strain>
    </source>
</reference>
<sequence length="673" mass="78946">MVKPKNIRHMLRNEKHWNPFSDQYDAAKVDQDLNKYSETLKENPEVADQDDQLALNIVENGPIFNIIFKQIYDYMRDAVERTKAHPEQIMKFLISLGNHDTILINKTLDEKIQQDNSDGIKIEEVSGIQIESRDGRTQVNVVGAFEMQVDLLNNLLNYLRYFLNTRKLHDNYDEDHLFRIAAYLYTSSNLLVLVKDSYDRITWEDGSIREFPENELHLVFNKQNYLKLLKVGQHRIDRNVLSTIMETQTIYSKRLDFKALINLKRKKACLSEVLVDSRGFVSIRVTSTGDYPFNDEMLNGLATIVSFYPHIHLEELKGLERLTIRDILSLYSDLLVLAKALRESLLNVEDPQSGKEMKRLFIRIKKKELLSYLQSVTLFSKSQIESFLSIIEFDLYNIDKKIRINLWTKPLIRTRDVYFLLLSSLQAPNYLQLIDEWLESAKYSLDERGKALEKVMKEDLQKYLKGKGKYAIIPEKQKFYANKRDFEEIDLIISMEKMIFIAEIKNIKYPMEARDFHNGYKRLKEGANQVKRKRDFLIRNRSCFDSELQGIDGKNIHVAVITNYPHFTGMEIDGVPVIDYLALQSYMNKGEIKDYKVHINDSDEPEMEVMNTVRLWSNMDEFYERFEAYLRQPTIVKNLIKDVILKLEKISLDKASTQMFMQVASHKTPIPIS</sequence>
<accession>A0A5C4TIE1</accession>
<dbReference type="Proteomes" id="UP000307943">
    <property type="component" value="Unassembled WGS sequence"/>
</dbReference>
<organism evidence="1 2">
    <name type="scientific">Paenibacillus hemerocallicola</name>
    <dbReference type="NCBI Taxonomy" id="1172614"/>
    <lineage>
        <taxon>Bacteria</taxon>
        <taxon>Bacillati</taxon>
        <taxon>Bacillota</taxon>
        <taxon>Bacilli</taxon>
        <taxon>Bacillales</taxon>
        <taxon>Paenibacillaceae</taxon>
        <taxon>Paenibacillus</taxon>
    </lineage>
</organism>
<proteinExistence type="predicted"/>
<dbReference type="OrthoDB" id="2518585at2"/>
<comment type="caution">
    <text evidence="1">The sequence shown here is derived from an EMBL/GenBank/DDBJ whole genome shotgun (WGS) entry which is preliminary data.</text>
</comment>
<dbReference type="RefSeq" id="WP_139600186.1">
    <property type="nucleotide sequence ID" value="NZ_VDCQ01000001.1"/>
</dbReference>
<gene>
    <name evidence="1" type="ORF">FE784_00665</name>
</gene>
<dbReference type="EMBL" id="VDCQ01000001">
    <property type="protein sequence ID" value="TNJ68209.1"/>
    <property type="molecule type" value="Genomic_DNA"/>
</dbReference>
<protein>
    <recommendedName>
        <fullName evidence="3">NERD domain-containing protein</fullName>
    </recommendedName>
</protein>